<evidence type="ECO:0008006" key="4">
    <source>
        <dbReference type="Google" id="ProtNLM"/>
    </source>
</evidence>
<protein>
    <recommendedName>
        <fullName evidence="4">Invertebrate defensins family profile domain-containing protein</fullName>
    </recommendedName>
</protein>
<evidence type="ECO:0000256" key="1">
    <source>
        <dbReference type="SAM" id="SignalP"/>
    </source>
</evidence>
<accession>A0AA40BL37</accession>
<dbReference type="AlphaFoldDB" id="A0AA40BL37"/>
<reference evidence="2" key="1">
    <citation type="submission" date="2023-06" db="EMBL/GenBank/DDBJ databases">
        <title>Genome-scale phylogeny and comparative genomics of the fungal order Sordariales.</title>
        <authorList>
            <consortium name="Lawrence Berkeley National Laboratory"/>
            <person name="Hensen N."/>
            <person name="Bonometti L."/>
            <person name="Westerberg I."/>
            <person name="Brannstrom I.O."/>
            <person name="Guillou S."/>
            <person name="Cros-Aarteil S."/>
            <person name="Calhoun S."/>
            <person name="Haridas S."/>
            <person name="Kuo A."/>
            <person name="Mondo S."/>
            <person name="Pangilinan J."/>
            <person name="Riley R."/>
            <person name="Labutti K."/>
            <person name="Andreopoulos B."/>
            <person name="Lipzen A."/>
            <person name="Chen C."/>
            <person name="Yanf M."/>
            <person name="Daum C."/>
            <person name="Ng V."/>
            <person name="Clum A."/>
            <person name="Steindorff A."/>
            <person name="Ohm R."/>
            <person name="Martin F."/>
            <person name="Silar P."/>
            <person name="Natvig D."/>
            <person name="Lalanne C."/>
            <person name="Gautier V."/>
            <person name="Ament-Velasquez S.L."/>
            <person name="Kruys A."/>
            <person name="Hutchinson M.I."/>
            <person name="Powell A.J."/>
            <person name="Barry K."/>
            <person name="Miller A.N."/>
            <person name="Grigoriev I.V."/>
            <person name="Debuchy R."/>
            <person name="Gladieux P."/>
            <person name="Thoren M.H."/>
            <person name="Johannesson H."/>
        </authorList>
    </citation>
    <scope>NUCLEOTIDE SEQUENCE</scope>
    <source>
        <strain evidence="2">CBS 540.89</strain>
    </source>
</reference>
<name>A0AA40BL37_9PEZI</name>
<gene>
    <name evidence="2" type="ORF">B0T21DRAFT_348301</name>
</gene>
<keyword evidence="1" id="KW-0732">Signal</keyword>
<keyword evidence="3" id="KW-1185">Reference proteome</keyword>
<proteinExistence type="predicted"/>
<dbReference type="Proteomes" id="UP001172159">
    <property type="component" value="Unassembled WGS sequence"/>
</dbReference>
<feature type="chain" id="PRO_5041446594" description="Invertebrate defensins family profile domain-containing protein" evidence="1">
    <location>
        <begin position="18"/>
        <end position="108"/>
    </location>
</feature>
<comment type="caution">
    <text evidence="2">The sequence shown here is derived from an EMBL/GenBank/DDBJ whole genome shotgun (WGS) entry which is preliminary data.</text>
</comment>
<feature type="signal peptide" evidence="1">
    <location>
        <begin position="1"/>
        <end position="17"/>
    </location>
</feature>
<evidence type="ECO:0000313" key="2">
    <source>
        <dbReference type="EMBL" id="KAK0736215.1"/>
    </source>
</evidence>
<sequence>MKFSAFLITTALALATARPSPAETASAAIQDVEADGEVGILASKHWQAAGGCKRGWNSNTCLRACTNEADAGRCTTPGRKVTISISDDGCFWGWETCECYFYSGMDTF</sequence>
<dbReference type="EMBL" id="JAUKTV010000006">
    <property type="protein sequence ID" value="KAK0736215.1"/>
    <property type="molecule type" value="Genomic_DNA"/>
</dbReference>
<organism evidence="2 3">
    <name type="scientific">Apiosordaria backusii</name>
    <dbReference type="NCBI Taxonomy" id="314023"/>
    <lineage>
        <taxon>Eukaryota</taxon>
        <taxon>Fungi</taxon>
        <taxon>Dikarya</taxon>
        <taxon>Ascomycota</taxon>
        <taxon>Pezizomycotina</taxon>
        <taxon>Sordariomycetes</taxon>
        <taxon>Sordariomycetidae</taxon>
        <taxon>Sordariales</taxon>
        <taxon>Lasiosphaeriaceae</taxon>
        <taxon>Apiosordaria</taxon>
    </lineage>
</organism>
<evidence type="ECO:0000313" key="3">
    <source>
        <dbReference type="Proteomes" id="UP001172159"/>
    </source>
</evidence>